<protein>
    <submittedName>
        <fullName evidence="3">Head GIN domain-containing protein</fullName>
    </submittedName>
</protein>
<dbReference type="PANTHER" id="PTHR39200">
    <property type="entry name" value="HYPOTHETICAL EXPORTED PROTEIN"/>
    <property type="match status" value="1"/>
</dbReference>
<evidence type="ECO:0000313" key="3">
    <source>
        <dbReference type="EMBL" id="MFD0792237.1"/>
    </source>
</evidence>
<dbReference type="RefSeq" id="WP_377110943.1">
    <property type="nucleotide sequence ID" value="NZ_JBHTHZ010000001.1"/>
</dbReference>
<reference evidence="4" key="1">
    <citation type="journal article" date="2019" name="Int. J. Syst. Evol. Microbiol.">
        <title>The Global Catalogue of Microorganisms (GCM) 10K type strain sequencing project: providing services to taxonomists for standard genome sequencing and annotation.</title>
        <authorList>
            <consortium name="The Broad Institute Genomics Platform"/>
            <consortium name="The Broad Institute Genome Sequencing Center for Infectious Disease"/>
            <person name="Wu L."/>
            <person name="Ma J."/>
        </authorList>
    </citation>
    <scope>NUCLEOTIDE SEQUENCE [LARGE SCALE GENOMIC DNA]</scope>
    <source>
        <strain evidence="4">CCUG 61484</strain>
    </source>
</reference>
<dbReference type="EMBL" id="JBHTHZ010000001">
    <property type="protein sequence ID" value="MFD0792237.1"/>
    <property type="molecule type" value="Genomic_DNA"/>
</dbReference>
<accession>A0ABW3AN16</accession>
<evidence type="ECO:0000256" key="1">
    <source>
        <dbReference type="SAM" id="MobiDB-lite"/>
    </source>
</evidence>
<dbReference type="PROSITE" id="PS51257">
    <property type="entry name" value="PROKAR_LIPOPROTEIN"/>
    <property type="match status" value="1"/>
</dbReference>
<evidence type="ECO:0000259" key="2">
    <source>
        <dbReference type="Pfam" id="PF10988"/>
    </source>
</evidence>
<dbReference type="Gene3D" id="2.160.20.120">
    <property type="match status" value="1"/>
</dbReference>
<comment type="caution">
    <text evidence="3">The sequence shown here is derived from an EMBL/GenBank/DDBJ whole genome shotgun (WGS) entry which is preliminary data.</text>
</comment>
<dbReference type="PANTHER" id="PTHR39200:SF1">
    <property type="entry name" value="AUTO-TRANSPORTER ADHESIN HEAD GIN DOMAIN-CONTAINING PROTEIN-RELATED"/>
    <property type="match status" value="1"/>
</dbReference>
<dbReference type="Pfam" id="PF10988">
    <property type="entry name" value="DUF2807"/>
    <property type="match status" value="1"/>
</dbReference>
<evidence type="ECO:0000313" key="4">
    <source>
        <dbReference type="Proteomes" id="UP001597010"/>
    </source>
</evidence>
<dbReference type="InterPro" id="IPR021255">
    <property type="entry name" value="DUF2807"/>
</dbReference>
<feature type="domain" description="Putative auto-transporter adhesin head GIN" evidence="2">
    <location>
        <begin position="44"/>
        <end position="224"/>
    </location>
</feature>
<dbReference type="Proteomes" id="UP001597010">
    <property type="component" value="Unassembled WGS sequence"/>
</dbReference>
<proteinExistence type="predicted"/>
<sequence length="241" mass="25735">MKKHHINIILVIAIASVTVLTSCRRFRCKKGSGDIKSETHKVGDFTKLDIAGGFKVTLKQDSSQNVVITADDNLLQYILTDVNGGTLRIKNKRNICGSREITLVIGVRNLNEIEASGGIELKTDGRLNVKDLHFDLSGATKVDMDLSAANVSTEGSGATEIALRGQAASHDLHLSGSGKVNALDFVVGRYNIETSGASECKVNVLNELSVHTTGASDIQYRGNPGTVNSEKTGASTLKKID</sequence>
<feature type="region of interest" description="Disordered" evidence="1">
    <location>
        <begin position="219"/>
        <end position="241"/>
    </location>
</feature>
<organism evidence="3 4">
    <name type="scientific">Mucilaginibacter litoreus</name>
    <dbReference type="NCBI Taxonomy" id="1048221"/>
    <lineage>
        <taxon>Bacteria</taxon>
        <taxon>Pseudomonadati</taxon>
        <taxon>Bacteroidota</taxon>
        <taxon>Sphingobacteriia</taxon>
        <taxon>Sphingobacteriales</taxon>
        <taxon>Sphingobacteriaceae</taxon>
        <taxon>Mucilaginibacter</taxon>
    </lineage>
</organism>
<feature type="compositionally biased region" description="Polar residues" evidence="1">
    <location>
        <begin position="225"/>
        <end position="235"/>
    </location>
</feature>
<gene>
    <name evidence="3" type="ORF">ACFQZX_01335</name>
</gene>
<keyword evidence="4" id="KW-1185">Reference proteome</keyword>
<name>A0ABW3AN16_9SPHI</name>